<proteinExistence type="predicted"/>
<accession>A0A9D4GRM1</accession>
<dbReference type="AlphaFoldDB" id="A0A9D4GRM1"/>
<comment type="caution">
    <text evidence="1">The sequence shown here is derived from an EMBL/GenBank/DDBJ whole genome shotgun (WGS) entry which is preliminary data.</text>
</comment>
<dbReference type="Proteomes" id="UP000828390">
    <property type="component" value="Unassembled WGS sequence"/>
</dbReference>
<organism evidence="1 2">
    <name type="scientific">Dreissena polymorpha</name>
    <name type="common">Zebra mussel</name>
    <name type="synonym">Mytilus polymorpha</name>
    <dbReference type="NCBI Taxonomy" id="45954"/>
    <lineage>
        <taxon>Eukaryota</taxon>
        <taxon>Metazoa</taxon>
        <taxon>Spiralia</taxon>
        <taxon>Lophotrochozoa</taxon>
        <taxon>Mollusca</taxon>
        <taxon>Bivalvia</taxon>
        <taxon>Autobranchia</taxon>
        <taxon>Heteroconchia</taxon>
        <taxon>Euheterodonta</taxon>
        <taxon>Imparidentia</taxon>
        <taxon>Neoheterodontei</taxon>
        <taxon>Myida</taxon>
        <taxon>Dreissenoidea</taxon>
        <taxon>Dreissenidae</taxon>
        <taxon>Dreissena</taxon>
    </lineage>
</organism>
<sequence length="70" mass="8137">MAWINTHDASVFVRGLKTFWKKTTRDTYWGTPAINNRYNNAQSSVLWLRALLDCQRVDLGVYIKLAVVYS</sequence>
<keyword evidence="2" id="KW-1185">Reference proteome</keyword>
<reference evidence="1" key="2">
    <citation type="submission" date="2020-11" db="EMBL/GenBank/DDBJ databases">
        <authorList>
            <person name="McCartney M.A."/>
            <person name="Auch B."/>
            <person name="Kono T."/>
            <person name="Mallez S."/>
            <person name="Becker A."/>
            <person name="Gohl D.M."/>
            <person name="Silverstein K.A.T."/>
            <person name="Koren S."/>
            <person name="Bechman K.B."/>
            <person name="Herman A."/>
            <person name="Abrahante J.E."/>
            <person name="Garbe J."/>
        </authorList>
    </citation>
    <scope>NUCLEOTIDE SEQUENCE</scope>
    <source>
        <strain evidence="1">Duluth1</strain>
        <tissue evidence="1">Whole animal</tissue>
    </source>
</reference>
<protein>
    <submittedName>
        <fullName evidence="1">Uncharacterized protein</fullName>
    </submittedName>
</protein>
<reference evidence="1" key="1">
    <citation type="journal article" date="2019" name="bioRxiv">
        <title>The Genome of the Zebra Mussel, Dreissena polymorpha: A Resource for Invasive Species Research.</title>
        <authorList>
            <person name="McCartney M.A."/>
            <person name="Auch B."/>
            <person name="Kono T."/>
            <person name="Mallez S."/>
            <person name="Zhang Y."/>
            <person name="Obille A."/>
            <person name="Becker A."/>
            <person name="Abrahante J.E."/>
            <person name="Garbe J."/>
            <person name="Badalamenti J.P."/>
            <person name="Herman A."/>
            <person name="Mangelson H."/>
            <person name="Liachko I."/>
            <person name="Sullivan S."/>
            <person name="Sone E.D."/>
            <person name="Koren S."/>
            <person name="Silverstein K.A.T."/>
            <person name="Beckman K.B."/>
            <person name="Gohl D.M."/>
        </authorList>
    </citation>
    <scope>NUCLEOTIDE SEQUENCE</scope>
    <source>
        <strain evidence="1">Duluth1</strain>
        <tissue evidence="1">Whole animal</tissue>
    </source>
</reference>
<dbReference type="EMBL" id="JAIWYP010000005">
    <property type="protein sequence ID" value="KAH3821693.1"/>
    <property type="molecule type" value="Genomic_DNA"/>
</dbReference>
<evidence type="ECO:0000313" key="2">
    <source>
        <dbReference type="Proteomes" id="UP000828390"/>
    </source>
</evidence>
<gene>
    <name evidence="1" type="ORF">DPMN_123460</name>
</gene>
<evidence type="ECO:0000313" key="1">
    <source>
        <dbReference type="EMBL" id="KAH3821693.1"/>
    </source>
</evidence>
<name>A0A9D4GRM1_DREPO</name>